<gene>
    <name evidence="1" type="ORF">C9I89_07915</name>
</gene>
<dbReference type="RefSeq" id="WP_107282818.1">
    <property type="nucleotide sequence ID" value="NZ_PYMC01000004.1"/>
</dbReference>
<comment type="caution">
    <text evidence="1">The sequence shown here is derived from an EMBL/GenBank/DDBJ whole genome shotgun (WGS) entry which is preliminary data.</text>
</comment>
<dbReference type="EMBL" id="PYMC01000004">
    <property type="protein sequence ID" value="PSW05666.1"/>
    <property type="molecule type" value="Genomic_DNA"/>
</dbReference>
<reference evidence="1 2" key="1">
    <citation type="submission" date="2018-03" db="EMBL/GenBank/DDBJ databases">
        <title>Whole genome sequencing of Histamine producing bacteria.</title>
        <authorList>
            <person name="Butler K."/>
        </authorList>
    </citation>
    <scope>NUCLEOTIDE SEQUENCE [LARGE SCALE GENOMIC DNA]</scope>
    <source>
        <strain evidence="1 2">DSM 16190</strain>
    </source>
</reference>
<evidence type="ECO:0000313" key="2">
    <source>
        <dbReference type="Proteomes" id="UP000240904"/>
    </source>
</evidence>
<organism evidence="1 2">
    <name type="scientific">Photobacterium lipolyticum</name>
    <dbReference type="NCBI Taxonomy" id="266810"/>
    <lineage>
        <taxon>Bacteria</taxon>
        <taxon>Pseudomonadati</taxon>
        <taxon>Pseudomonadota</taxon>
        <taxon>Gammaproteobacteria</taxon>
        <taxon>Vibrionales</taxon>
        <taxon>Vibrionaceae</taxon>
        <taxon>Photobacterium</taxon>
    </lineage>
</organism>
<accession>A0A2T3N0I5</accession>
<evidence type="ECO:0000313" key="1">
    <source>
        <dbReference type="EMBL" id="PSW05666.1"/>
    </source>
</evidence>
<keyword evidence="2" id="KW-1185">Reference proteome</keyword>
<dbReference type="AlphaFoldDB" id="A0A2T3N0I5"/>
<dbReference type="Proteomes" id="UP000240904">
    <property type="component" value="Unassembled WGS sequence"/>
</dbReference>
<sequence>MNKVIYIEDQEDARITYSRSLKRIYGDEFEIIAIEPSNKIEEMVETLLSYDDVVSYIIDERLNLTGVANYIGTTLVEAIRAIDSKIPVYILTSYAGDVDPILGSVEFVIDKSDAFKKDKRHELSQRMRRHIDTFNDIQSARAKRLDELLIKSVEHNLSEKEQKELEKLNYFRMKKILLEEQAPSIILKGELDKQAEILREIEEKLKELD</sequence>
<protein>
    <recommendedName>
        <fullName evidence="3">Response regulatory domain-containing protein</fullName>
    </recommendedName>
</protein>
<evidence type="ECO:0008006" key="3">
    <source>
        <dbReference type="Google" id="ProtNLM"/>
    </source>
</evidence>
<name>A0A2T3N0I5_9GAMM</name>
<proteinExistence type="predicted"/>
<dbReference type="OrthoDB" id="7014806at2"/>